<protein>
    <submittedName>
        <fullName evidence="2">Uncharacterized protein</fullName>
    </submittedName>
</protein>
<reference evidence="3" key="1">
    <citation type="journal article" date="2013" name="Proc. Natl. Acad. Sci. U.S.A.">
        <title>Genome structure and metabolic features in the red seaweed Chondrus crispus shed light on evolution of the Archaeplastida.</title>
        <authorList>
            <person name="Collen J."/>
            <person name="Porcel B."/>
            <person name="Carre W."/>
            <person name="Ball S.G."/>
            <person name="Chaparro C."/>
            <person name="Tonon T."/>
            <person name="Barbeyron T."/>
            <person name="Michel G."/>
            <person name="Noel B."/>
            <person name="Valentin K."/>
            <person name="Elias M."/>
            <person name="Artiguenave F."/>
            <person name="Arun A."/>
            <person name="Aury J.M."/>
            <person name="Barbosa-Neto J.F."/>
            <person name="Bothwell J.H."/>
            <person name="Bouget F.Y."/>
            <person name="Brillet L."/>
            <person name="Cabello-Hurtado F."/>
            <person name="Capella-Gutierrez S."/>
            <person name="Charrier B."/>
            <person name="Cladiere L."/>
            <person name="Cock J.M."/>
            <person name="Coelho S.M."/>
            <person name="Colleoni C."/>
            <person name="Czjzek M."/>
            <person name="Da Silva C."/>
            <person name="Delage L."/>
            <person name="Denoeud F."/>
            <person name="Deschamps P."/>
            <person name="Dittami S.M."/>
            <person name="Gabaldon T."/>
            <person name="Gachon C.M."/>
            <person name="Groisillier A."/>
            <person name="Herve C."/>
            <person name="Jabbari K."/>
            <person name="Katinka M."/>
            <person name="Kloareg B."/>
            <person name="Kowalczyk N."/>
            <person name="Labadie K."/>
            <person name="Leblanc C."/>
            <person name="Lopez P.J."/>
            <person name="McLachlan D.H."/>
            <person name="Meslet-Cladiere L."/>
            <person name="Moustafa A."/>
            <person name="Nehr Z."/>
            <person name="Nyvall Collen P."/>
            <person name="Panaud O."/>
            <person name="Partensky F."/>
            <person name="Poulain J."/>
            <person name="Rensing S.A."/>
            <person name="Rousvoal S."/>
            <person name="Samson G."/>
            <person name="Symeonidi A."/>
            <person name="Weissenbach J."/>
            <person name="Zambounis A."/>
            <person name="Wincker P."/>
            <person name="Boyen C."/>
        </authorList>
    </citation>
    <scope>NUCLEOTIDE SEQUENCE [LARGE SCALE GENOMIC DNA]</scope>
    <source>
        <strain evidence="3">cv. Stackhouse</strain>
    </source>
</reference>
<organism evidence="2 3">
    <name type="scientific">Chondrus crispus</name>
    <name type="common">Carrageen Irish moss</name>
    <name type="synonym">Polymorpha crispa</name>
    <dbReference type="NCBI Taxonomy" id="2769"/>
    <lineage>
        <taxon>Eukaryota</taxon>
        <taxon>Rhodophyta</taxon>
        <taxon>Florideophyceae</taxon>
        <taxon>Rhodymeniophycidae</taxon>
        <taxon>Gigartinales</taxon>
        <taxon>Gigartinaceae</taxon>
        <taxon>Chondrus</taxon>
    </lineage>
</organism>
<sequence length="36" mass="4006">MHSSTFGSAGNRKRGARTEFTVGEEEDTTHPEQRAK</sequence>
<dbReference type="Gramene" id="CDF39630">
    <property type="protein sequence ID" value="CDF39630"/>
    <property type="gene ID" value="CHC_T00006809001"/>
</dbReference>
<gene>
    <name evidence="2" type="ORF">CHC_T00006809001</name>
</gene>
<proteinExistence type="predicted"/>
<dbReference type="KEGG" id="ccp:CHC_T00006809001"/>
<dbReference type="EMBL" id="HG002060">
    <property type="protein sequence ID" value="CDF39630.1"/>
    <property type="molecule type" value="Genomic_DNA"/>
</dbReference>
<dbReference type="RefSeq" id="XP_005709924.1">
    <property type="nucleotide sequence ID" value="XM_005709867.1"/>
</dbReference>
<dbReference type="GeneID" id="17317639"/>
<dbReference type="AlphaFoldDB" id="R7QQG9"/>
<feature type="region of interest" description="Disordered" evidence="1">
    <location>
        <begin position="1"/>
        <end position="36"/>
    </location>
</feature>
<accession>R7QQG9</accession>
<keyword evidence="3" id="KW-1185">Reference proteome</keyword>
<dbReference type="Proteomes" id="UP000012073">
    <property type="component" value="Unassembled WGS sequence"/>
</dbReference>
<name>R7QQG9_CHOCR</name>
<evidence type="ECO:0000313" key="3">
    <source>
        <dbReference type="Proteomes" id="UP000012073"/>
    </source>
</evidence>
<evidence type="ECO:0000256" key="1">
    <source>
        <dbReference type="SAM" id="MobiDB-lite"/>
    </source>
</evidence>
<evidence type="ECO:0000313" key="2">
    <source>
        <dbReference type="EMBL" id="CDF39630.1"/>
    </source>
</evidence>